<evidence type="ECO:0000256" key="3">
    <source>
        <dbReference type="ARBA" id="ARBA00022692"/>
    </source>
</evidence>
<accession>A0A1W1D9L1</accession>
<feature type="transmembrane region" description="Helical" evidence="6">
    <location>
        <begin position="71"/>
        <end position="88"/>
    </location>
</feature>
<evidence type="ECO:0000313" key="7">
    <source>
        <dbReference type="EMBL" id="SFV77200.1"/>
    </source>
</evidence>
<keyword evidence="5 6" id="KW-0472">Membrane</keyword>
<dbReference type="Pfam" id="PF01810">
    <property type="entry name" value="LysE"/>
    <property type="match status" value="1"/>
</dbReference>
<keyword evidence="3 6" id="KW-0812">Transmembrane</keyword>
<protein>
    <submittedName>
        <fullName evidence="7">Transporter, LysE family</fullName>
    </submittedName>
</protein>
<feature type="transmembrane region" description="Helical" evidence="6">
    <location>
        <begin position="149"/>
        <end position="168"/>
    </location>
</feature>
<sequence length="202" mass="22016">MDLLTLLSLAFATFVYAISPGPGLFAVLATSTRYGPVAALWLSVGHVIGDILYVSIAMFALSILAQTIEQSMVYVKFFGAAYLLYVGYQQWQSKGVSFSVKNNKKSTLKLLLAGFVVGGTNPKTIIYYLSFLPIFIDLNNLTLATEIEVIIVVGITVLFVLSLANILGLKLRKHIENPVVIQKVNTITGITMMLVGVFVALY</sequence>
<evidence type="ECO:0000256" key="1">
    <source>
        <dbReference type="ARBA" id="ARBA00004651"/>
    </source>
</evidence>
<feature type="transmembrane region" description="Helical" evidence="6">
    <location>
        <begin position="6"/>
        <end position="28"/>
    </location>
</feature>
<dbReference type="GO" id="GO:0015171">
    <property type="term" value="F:amino acid transmembrane transporter activity"/>
    <property type="evidence" value="ECO:0007669"/>
    <property type="project" value="TreeGrafter"/>
</dbReference>
<feature type="transmembrane region" description="Helical" evidence="6">
    <location>
        <begin position="40"/>
        <end position="65"/>
    </location>
</feature>
<organism evidence="7">
    <name type="scientific">hydrothermal vent metagenome</name>
    <dbReference type="NCBI Taxonomy" id="652676"/>
    <lineage>
        <taxon>unclassified sequences</taxon>
        <taxon>metagenomes</taxon>
        <taxon>ecological metagenomes</taxon>
    </lineage>
</organism>
<evidence type="ECO:0000256" key="4">
    <source>
        <dbReference type="ARBA" id="ARBA00022989"/>
    </source>
</evidence>
<keyword evidence="2" id="KW-1003">Cell membrane</keyword>
<dbReference type="GO" id="GO:0005886">
    <property type="term" value="C:plasma membrane"/>
    <property type="evidence" value="ECO:0007669"/>
    <property type="project" value="UniProtKB-SubCell"/>
</dbReference>
<evidence type="ECO:0000256" key="5">
    <source>
        <dbReference type="ARBA" id="ARBA00023136"/>
    </source>
</evidence>
<dbReference type="AlphaFoldDB" id="A0A1W1D9L1"/>
<dbReference type="InterPro" id="IPR001123">
    <property type="entry name" value="LeuE-type"/>
</dbReference>
<evidence type="ECO:0000256" key="2">
    <source>
        <dbReference type="ARBA" id="ARBA00022475"/>
    </source>
</evidence>
<name>A0A1W1D9L1_9ZZZZ</name>
<dbReference type="PANTHER" id="PTHR30086:SF20">
    <property type="entry name" value="ARGININE EXPORTER PROTEIN ARGO-RELATED"/>
    <property type="match status" value="1"/>
</dbReference>
<comment type="subcellular location">
    <subcellularLocation>
        <location evidence="1">Cell membrane</location>
        <topology evidence="1">Multi-pass membrane protein</topology>
    </subcellularLocation>
</comment>
<proteinExistence type="predicted"/>
<reference evidence="7" key="1">
    <citation type="submission" date="2016-10" db="EMBL/GenBank/DDBJ databases">
        <authorList>
            <person name="de Groot N.N."/>
        </authorList>
    </citation>
    <scope>NUCLEOTIDE SEQUENCE</scope>
</reference>
<dbReference type="PANTHER" id="PTHR30086">
    <property type="entry name" value="ARGININE EXPORTER PROTEIN ARGO"/>
    <property type="match status" value="1"/>
</dbReference>
<feature type="transmembrane region" description="Helical" evidence="6">
    <location>
        <begin position="180"/>
        <end position="201"/>
    </location>
</feature>
<gene>
    <name evidence="7" type="ORF">MNB_SUP05-4-988</name>
</gene>
<evidence type="ECO:0000256" key="6">
    <source>
        <dbReference type="SAM" id="Phobius"/>
    </source>
</evidence>
<keyword evidence="4 6" id="KW-1133">Transmembrane helix</keyword>
<feature type="transmembrane region" description="Helical" evidence="6">
    <location>
        <begin position="108"/>
        <end position="129"/>
    </location>
</feature>
<dbReference type="EMBL" id="FPHR01000018">
    <property type="protein sequence ID" value="SFV77200.1"/>
    <property type="molecule type" value="Genomic_DNA"/>
</dbReference>